<feature type="compositionally biased region" description="Acidic residues" evidence="13">
    <location>
        <begin position="186"/>
        <end position="198"/>
    </location>
</feature>
<evidence type="ECO:0000259" key="14">
    <source>
        <dbReference type="PROSITE" id="PS51192"/>
    </source>
</evidence>
<feature type="domain" description="Helicase ATP-binding" evidence="14">
    <location>
        <begin position="307"/>
        <end position="481"/>
    </location>
</feature>
<feature type="domain" description="DEAD-box RNA helicase Q" evidence="16">
    <location>
        <begin position="276"/>
        <end position="304"/>
    </location>
</feature>
<dbReference type="AlphaFoldDB" id="A0A177CAP2"/>
<dbReference type="InterPro" id="IPR011545">
    <property type="entry name" value="DEAD/DEAH_box_helicase_dom"/>
</dbReference>
<evidence type="ECO:0000313" key="17">
    <source>
        <dbReference type="EMBL" id="OAG03889.1"/>
    </source>
</evidence>
<feature type="coiled-coil region" evidence="12">
    <location>
        <begin position="657"/>
        <end position="688"/>
    </location>
</feature>
<keyword evidence="6" id="KW-0347">Helicase</keyword>
<dbReference type="InterPro" id="IPR014014">
    <property type="entry name" value="RNA_helicase_DEAD_Q_motif"/>
</dbReference>
<keyword evidence="4" id="KW-0547">Nucleotide-binding</keyword>
<dbReference type="RefSeq" id="XP_018034254.1">
    <property type="nucleotide sequence ID" value="XM_018180989.1"/>
</dbReference>
<keyword evidence="3" id="KW-0690">Ribosome biogenesis</keyword>
<evidence type="ECO:0000256" key="8">
    <source>
        <dbReference type="ARBA" id="ARBA00022884"/>
    </source>
</evidence>
<feature type="compositionally biased region" description="Basic and acidic residues" evidence="13">
    <location>
        <begin position="746"/>
        <end position="774"/>
    </location>
</feature>
<evidence type="ECO:0000256" key="5">
    <source>
        <dbReference type="ARBA" id="ARBA00022801"/>
    </source>
</evidence>
<dbReference type="PROSITE" id="PS51194">
    <property type="entry name" value="HELICASE_CTER"/>
    <property type="match status" value="1"/>
</dbReference>
<evidence type="ECO:0000256" key="9">
    <source>
        <dbReference type="ARBA" id="ARBA00023242"/>
    </source>
</evidence>
<evidence type="ECO:0000256" key="4">
    <source>
        <dbReference type="ARBA" id="ARBA00022741"/>
    </source>
</evidence>
<evidence type="ECO:0000256" key="10">
    <source>
        <dbReference type="ARBA" id="ARBA00047984"/>
    </source>
</evidence>
<comment type="catalytic activity">
    <reaction evidence="10">
        <text>ATP + H2O = ADP + phosphate + H(+)</text>
        <dbReference type="Rhea" id="RHEA:13065"/>
        <dbReference type="ChEBI" id="CHEBI:15377"/>
        <dbReference type="ChEBI" id="CHEBI:15378"/>
        <dbReference type="ChEBI" id="CHEBI:30616"/>
        <dbReference type="ChEBI" id="CHEBI:43474"/>
        <dbReference type="ChEBI" id="CHEBI:456216"/>
        <dbReference type="EC" id="3.6.4.13"/>
    </reaction>
</comment>
<dbReference type="Pfam" id="PF00270">
    <property type="entry name" value="DEAD"/>
    <property type="match status" value="1"/>
</dbReference>
<feature type="domain" description="Helicase C-terminal" evidence="15">
    <location>
        <begin position="492"/>
        <end position="665"/>
    </location>
</feature>
<dbReference type="PANTHER" id="PTHR47959:SF1">
    <property type="entry name" value="ATP-DEPENDENT RNA HELICASE DBPA"/>
    <property type="match status" value="1"/>
</dbReference>
<keyword evidence="18" id="KW-1185">Reference proteome</keyword>
<dbReference type="OrthoDB" id="10259843at2759"/>
<feature type="compositionally biased region" description="Acidic residues" evidence="13">
    <location>
        <begin position="154"/>
        <end position="177"/>
    </location>
</feature>
<feature type="short sequence motif" description="Q motif" evidence="11">
    <location>
        <begin position="276"/>
        <end position="304"/>
    </location>
</feature>
<keyword evidence="12" id="KW-0175">Coiled coil</keyword>
<dbReference type="STRING" id="1460663.A0A177CAP2"/>
<dbReference type="GO" id="GO:0030687">
    <property type="term" value="C:preribosome, large subunit precursor"/>
    <property type="evidence" value="ECO:0007669"/>
    <property type="project" value="EnsemblFungi"/>
</dbReference>
<dbReference type="GO" id="GO:0016787">
    <property type="term" value="F:hydrolase activity"/>
    <property type="evidence" value="ECO:0007669"/>
    <property type="project" value="UniProtKB-KW"/>
</dbReference>
<protein>
    <recommendedName>
        <fullName evidence="2">RNA helicase</fullName>
        <ecNumber evidence="2">3.6.4.13</ecNumber>
    </recommendedName>
</protein>
<organism evidence="17 18">
    <name type="scientific">Paraphaeosphaeria sporulosa</name>
    <dbReference type="NCBI Taxonomy" id="1460663"/>
    <lineage>
        <taxon>Eukaryota</taxon>
        <taxon>Fungi</taxon>
        <taxon>Dikarya</taxon>
        <taxon>Ascomycota</taxon>
        <taxon>Pezizomycotina</taxon>
        <taxon>Dothideomycetes</taxon>
        <taxon>Pleosporomycetidae</taxon>
        <taxon>Pleosporales</taxon>
        <taxon>Massarineae</taxon>
        <taxon>Didymosphaeriaceae</taxon>
        <taxon>Paraphaeosphaeria</taxon>
    </lineage>
</organism>
<dbReference type="SMART" id="SM00487">
    <property type="entry name" value="DEXDc"/>
    <property type="match status" value="1"/>
</dbReference>
<evidence type="ECO:0000256" key="12">
    <source>
        <dbReference type="SAM" id="Coils"/>
    </source>
</evidence>
<keyword evidence="5" id="KW-0378">Hydrolase</keyword>
<evidence type="ECO:0000256" key="2">
    <source>
        <dbReference type="ARBA" id="ARBA00012552"/>
    </source>
</evidence>
<dbReference type="PROSITE" id="PS00039">
    <property type="entry name" value="DEAD_ATP_HELICASE"/>
    <property type="match status" value="1"/>
</dbReference>
<comment type="subcellular location">
    <subcellularLocation>
        <location evidence="1">Nucleus</location>
    </subcellularLocation>
</comment>
<dbReference type="GO" id="GO:0005634">
    <property type="term" value="C:nucleus"/>
    <property type="evidence" value="ECO:0007669"/>
    <property type="project" value="UniProtKB-SubCell"/>
</dbReference>
<evidence type="ECO:0000256" key="13">
    <source>
        <dbReference type="SAM" id="MobiDB-lite"/>
    </source>
</evidence>
<dbReference type="InterPro" id="IPR027417">
    <property type="entry name" value="P-loop_NTPase"/>
</dbReference>
<keyword evidence="7" id="KW-0067">ATP-binding</keyword>
<dbReference type="FunCoup" id="A0A177CAP2">
    <property type="interactions" value="864"/>
</dbReference>
<evidence type="ECO:0000256" key="1">
    <source>
        <dbReference type="ARBA" id="ARBA00004123"/>
    </source>
</evidence>
<evidence type="ECO:0000256" key="3">
    <source>
        <dbReference type="ARBA" id="ARBA00022517"/>
    </source>
</evidence>
<dbReference type="InterPro" id="IPR000629">
    <property type="entry name" value="RNA-helicase_DEAD-box_CS"/>
</dbReference>
<dbReference type="GeneID" id="28764475"/>
<feature type="region of interest" description="Disordered" evidence="13">
    <location>
        <begin position="1"/>
        <end position="278"/>
    </location>
</feature>
<feature type="compositionally biased region" description="Basic and acidic residues" evidence="13">
    <location>
        <begin position="122"/>
        <end position="132"/>
    </location>
</feature>
<gene>
    <name evidence="17" type="ORF">CC84DRAFT_1188434</name>
</gene>
<dbReference type="Pfam" id="PF00271">
    <property type="entry name" value="Helicase_C"/>
    <property type="match status" value="1"/>
</dbReference>
<dbReference type="Gene3D" id="3.40.50.300">
    <property type="entry name" value="P-loop containing nucleotide triphosphate hydrolases"/>
    <property type="match status" value="2"/>
</dbReference>
<dbReference type="SUPFAM" id="SSF52540">
    <property type="entry name" value="P-loop containing nucleoside triphosphate hydrolases"/>
    <property type="match status" value="2"/>
</dbReference>
<dbReference type="InterPro" id="IPR050079">
    <property type="entry name" value="DEAD_box_RNA_helicase"/>
</dbReference>
<evidence type="ECO:0000259" key="15">
    <source>
        <dbReference type="PROSITE" id="PS51194"/>
    </source>
</evidence>
<dbReference type="PROSITE" id="PS51195">
    <property type="entry name" value="Q_MOTIF"/>
    <property type="match status" value="1"/>
</dbReference>
<dbReference type="InterPro" id="IPR001650">
    <property type="entry name" value="Helicase_C-like"/>
</dbReference>
<evidence type="ECO:0000256" key="7">
    <source>
        <dbReference type="ARBA" id="ARBA00022840"/>
    </source>
</evidence>
<evidence type="ECO:0000259" key="16">
    <source>
        <dbReference type="PROSITE" id="PS51195"/>
    </source>
</evidence>
<name>A0A177CAP2_9PLEO</name>
<sequence length="848" mass="93728">MAPRTDDDFIFTISDHEDISDDGAEQGDEPSKLAGRGKKRKLDDAALVKPKEIQQSKRSKKKGKKAREPTPELEEVDDNDIAEPAEDAEDNDDIASDFEFAPGDVDIGYVEDFDGWGNETVATHDAKDRKGTAVDVDEIIERRRNKQKKAQPADEPDSEEEATGDFEGFGDDDELLAEDGFGMGAESEEDEEADEEGEGSQSGEDASMQDAEQGADDSDNESVAAPVAHPMDLEEAESDAESDHEDSAEAKKAAAFFAPEEESAKSQKKKGAAGGSSFQGMSLSRPILKGLASVGFTEPTPIQSKTVPIAMEGKDVVGGAETGSGKTAAFLIPILERLLYRPKKIPTTRVAILMPTRELAVQCFNVAQKLAAFTDITFAQLAGGFSLREQEAVLRTKPDVVIATPGRFIDHMQNSAGFQVETLEILVLDEADRMLEEGFESQLSEILTTIPKSRQTMLFSATMSTSVDKLIQIGMNRPVRLMVDSRKNTVAGLTQEFVRIRKGKEDRRLAYLMYICTKVYTDRVIIFFRQKKEAHRVRVVFALCGLKATELHGNLTQEQRIQSVEAFRSGQANFLLATDVASRGLDIKNVSTVINYEAPQTHEIYLHRVGRTARAGRSGRSCTIAAEPDRKVVKQAVRSSRSQGAKVVSRQVPQEESDKWTKKLKEFADEIEEVLQEEKEERAMSITERDLKRGENLIVHEDEIKARPRRTWFESEKDKLAAKEKGAAALNGPAKTGSDGKKKKLSGKDRKKLELNDVRTEGKMWKKGKEDRGKKTLGGGRRRSRIKSAAPIRQPISRLTPAPACSAHHTLLRPAVFSCRPSLLRPAPYYHHPARAHKPTVAENPCPR</sequence>
<evidence type="ECO:0000313" key="18">
    <source>
        <dbReference type="Proteomes" id="UP000077069"/>
    </source>
</evidence>
<dbReference type="GO" id="GO:0005524">
    <property type="term" value="F:ATP binding"/>
    <property type="evidence" value="ECO:0007669"/>
    <property type="project" value="UniProtKB-KW"/>
</dbReference>
<proteinExistence type="predicted"/>
<accession>A0A177CAP2</accession>
<dbReference type="EMBL" id="KV441554">
    <property type="protein sequence ID" value="OAG03889.1"/>
    <property type="molecule type" value="Genomic_DNA"/>
</dbReference>
<dbReference type="CDD" id="cd17947">
    <property type="entry name" value="DEADc_DDX27"/>
    <property type="match status" value="1"/>
</dbReference>
<feature type="compositionally biased region" description="Acidic residues" evidence="13">
    <location>
        <begin position="18"/>
        <end position="28"/>
    </location>
</feature>
<dbReference type="GO" id="GO:0005829">
    <property type="term" value="C:cytosol"/>
    <property type="evidence" value="ECO:0007669"/>
    <property type="project" value="TreeGrafter"/>
</dbReference>
<dbReference type="PROSITE" id="PS51192">
    <property type="entry name" value="HELICASE_ATP_BIND_1"/>
    <property type="match status" value="1"/>
</dbReference>
<dbReference type="GO" id="GO:0000027">
    <property type="term" value="P:ribosomal large subunit assembly"/>
    <property type="evidence" value="ECO:0007669"/>
    <property type="project" value="EnsemblFungi"/>
</dbReference>
<feature type="region of interest" description="Disordered" evidence="13">
    <location>
        <begin position="829"/>
        <end position="848"/>
    </location>
</feature>
<keyword evidence="8" id="KW-0694">RNA-binding</keyword>
<feature type="compositionally biased region" description="Basic and acidic residues" evidence="13">
    <location>
        <begin position="41"/>
        <end position="55"/>
    </location>
</feature>
<dbReference type="GO" id="GO:0003723">
    <property type="term" value="F:RNA binding"/>
    <property type="evidence" value="ECO:0007669"/>
    <property type="project" value="UniProtKB-KW"/>
</dbReference>
<dbReference type="Proteomes" id="UP000077069">
    <property type="component" value="Unassembled WGS sequence"/>
</dbReference>
<dbReference type="CDD" id="cd18787">
    <property type="entry name" value="SF2_C_DEAD"/>
    <property type="match status" value="1"/>
</dbReference>
<feature type="region of interest" description="Disordered" evidence="13">
    <location>
        <begin position="723"/>
        <end position="801"/>
    </location>
</feature>
<evidence type="ECO:0000256" key="11">
    <source>
        <dbReference type="PROSITE-ProRule" id="PRU00552"/>
    </source>
</evidence>
<dbReference type="EC" id="3.6.4.13" evidence="2"/>
<feature type="compositionally biased region" description="Acidic residues" evidence="13">
    <location>
        <begin position="71"/>
        <end position="96"/>
    </location>
</feature>
<evidence type="ECO:0000256" key="6">
    <source>
        <dbReference type="ARBA" id="ARBA00022806"/>
    </source>
</evidence>
<dbReference type="InParanoid" id="A0A177CAP2"/>
<dbReference type="PANTHER" id="PTHR47959">
    <property type="entry name" value="ATP-DEPENDENT RNA HELICASE RHLE-RELATED"/>
    <property type="match status" value="1"/>
</dbReference>
<feature type="compositionally biased region" description="Acidic residues" evidence="13">
    <location>
        <begin position="233"/>
        <end position="244"/>
    </location>
</feature>
<dbReference type="GO" id="GO:0006364">
    <property type="term" value="P:rRNA processing"/>
    <property type="evidence" value="ECO:0007669"/>
    <property type="project" value="EnsemblFungi"/>
</dbReference>
<dbReference type="InterPro" id="IPR014001">
    <property type="entry name" value="Helicase_ATP-bd"/>
</dbReference>
<reference evidence="17 18" key="1">
    <citation type="submission" date="2016-05" db="EMBL/GenBank/DDBJ databases">
        <title>Comparative analysis of secretome profiles of manganese(II)-oxidizing ascomycete fungi.</title>
        <authorList>
            <consortium name="DOE Joint Genome Institute"/>
            <person name="Zeiner C.A."/>
            <person name="Purvine S.O."/>
            <person name="Zink E.M."/>
            <person name="Wu S."/>
            <person name="Pasa-Tolic L."/>
            <person name="Chaput D.L."/>
            <person name="Haridas S."/>
            <person name="Grigoriev I.V."/>
            <person name="Santelli C.M."/>
            <person name="Hansel C.M."/>
        </authorList>
    </citation>
    <scope>NUCLEOTIDE SEQUENCE [LARGE SCALE GENOMIC DNA]</scope>
    <source>
        <strain evidence="17 18">AP3s5-JAC2a</strain>
    </source>
</reference>
<dbReference type="GO" id="GO:0003724">
    <property type="term" value="F:RNA helicase activity"/>
    <property type="evidence" value="ECO:0007669"/>
    <property type="project" value="UniProtKB-EC"/>
</dbReference>
<keyword evidence="9" id="KW-0539">Nucleus</keyword>
<dbReference type="SMART" id="SM00490">
    <property type="entry name" value="HELICc"/>
    <property type="match status" value="1"/>
</dbReference>